<dbReference type="AlphaFoldDB" id="A0A502F7D4"/>
<dbReference type="Gene3D" id="3.30.565.10">
    <property type="entry name" value="Histidine kinase-like ATPase, C-terminal domain"/>
    <property type="match status" value="1"/>
</dbReference>
<evidence type="ECO:0000256" key="7">
    <source>
        <dbReference type="ARBA" id="ARBA00023012"/>
    </source>
</evidence>
<dbReference type="Proteomes" id="UP000319700">
    <property type="component" value="Unassembled WGS sequence"/>
</dbReference>
<dbReference type="PANTHER" id="PTHR24421">
    <property type="entry name" value="NITRATE/NITRITE SENSOR PROTEIN NARX-RELATED"/>
    <property type="match status" value="1"/>
</dbReference>
<dbReference type="Gene3D" id="1.20.5.1930">
    <property type="match status" value="1"/>
</dbReference>
<keyword evidence="7" id="KW-0902">Two-component regulatory system</keyword>
<evidence type="ECO:0000256" key="10">
    <source>
        <dbReference type="SAM" id="Coils"/>
    </source>
</evidence>
<keyword evidence="3" id="KW-0808">Transferase</keyword>
<feature type="repeat" description="TPR" evidence="9">
    <location>
        <begin position="238"/>
        <end position="271"/>
    </location>
</feature>
<feature type="chain" id="PRO_5021482702" description="Histidine kinase domain-containing protein" evidence="12">
    <location>
        <begin position="19"/>
        <end position="669"/>
    </location>
</feature>
<evidence type="ECO:0000256" key="12">
    <source>
        <dbReference type="SAM" id="SignalP"/>
    </source>
</evidence>
<dbReference type="OrthoDB" id="977000at2"/>
<dbReference type="EMBL" id="RCZH01000001">
    <property type="protein sequence ID" value="TPG45273.1"/>
    <property type="molecule type" value="Genomic_DNA"/>
</dbReference>
<dbReference type="SUPFAM" id="SSF55874">
    <property type="entry name" value="ATPase domain of HSP90 chaperone/DNA topoisomerase II/histidine kinase"/>
    <property type="match status" value="1"/>
</dbReference>
<feature type="domain" description="Histidine kinase" evidence="13">
    <location>
        <begin position="483"/>
        <end position="669"/>
    </location>
</feature>
<evidence type="ECO:0000256" key="2">
    <source>
        <dbReference type="ARBA" id="ARBA00022475"/>
    </source>
</evidence>
<dbReference type="InterPro" id="IPR003594">
    <property type="entry name" value="HATPase_dom"/>
</dbReference>
<evidence type="ECO:0000256" key="6">
    <source>
        <dbReference type="ARBA" id="ARBA00022989"/>
    </source>
</evidence>
<evidence type="ECO:0000313" key="14">
    <source>
        <dbReference type="EMBL" id="TPG45273.1"/>
    </source>
</evidence>
<evidence type="ECO:0000256" key="8">
    <source>
        <dbReference type="ARBA" id="ARBA00023136"/>
    </source>
</evidence>
<dbReference type="Gene3D" id="1.25.40.10">
    <property type="entry name" value="Tetratricopeptide repeat domain"/>
    <property type="match status" value="2"/>
</dbReference>
<evidence type="ECO:0000313" key="15">
    <source>
        <dbReference type="Proteomes" id="UP000319700"/>
    </source>
</evidence>
<dbReference type="Pfam" id="PF13374">
    <property type="entry name" value="TPR_10"/>
    <property type="match status" value="1"/>
</dbReference>
<dbReference type="SUPFAM" id="SSF48452">
    <property type="entry name" value="TPR-like"/>
    <property type="match status" value="2"/>
</dbReference>
<feature type="signal peptide" evidence="12">
    <location>
        <begin position="1"/>
        <end position="18"/>
    </location>
</feature>
<dbReference type="CDD" id="cd16917">
    <property type="entry name" value="HATPase_UhpB-NarQ-NarX-like"/>
    <property type="match status" value="1"/>
</dbReference>
<evidence type="ECO:0000256" key="3">
    <source>
        <dbReference type="ARBA" id="ARBA00022679"/>
    </source>
</evidence>
<evidence type="ECO:0000256" key="11">
    <source>
        <dbReference type="SAM" id="Phobius"/>
    </source>
</evidence>
<proteinExistence type="predicted"/>
<dbReference type="GO" id="GO:0005886">
    <property type="term" value="C:plasma membrane"/>
    <property type="evidence" value="ECO:0007669"/>
    <property type="project" value="UniProtKB-SubCell"/>
</dbReference>
<dbReference type="InterPro" id="IPR019734">
    <property type="entry name" value="TPR_rpt"/>
</dbReference>
<keyword evidence="4 11" id="KW-0812">Transmembrane</keyword>
<dbReference type="PANTHER" id="PTHR24421:SF37">
    <property type="entry name" value="SENSOR HISTIDINE KINASE NARS"/>
    <property type="match status" value="1"/>
</dbReference>
<accession>A0A502F7D4</accession>
<name>A0A502F7D4_9FLAO</name>
<keyword evidence="8 11" id="KW-0472">Membrane</keyword>
<feature type="transmembrane region" description="Helical" evidence="11">
    <location>
        <begin position="420"/>
        <end position="440"/>
    </location>
</feature>
<keyword evidence="15" id="KW-1185">Reference proteome</keyword>
<feature type="coiled-coil region" evidence="10">
    <location>
        <begin position="511"/>
        <end position="538"/>
    </location>
</feature>
<keyword evidence="12" id="KW-0732">Signal</keyword>
<dbReference type="GO" id="GO:0016301">
    <property type="term" value="F:kinase activity"/>
    <property type="evidence" value="ECO:0007669"/>
    <property type="project" value="UniProtKB-KW"/>
</dbReference>
<dbReference type="Pfam" id="PF02518">
    <property type="entry name" value="HATPase_c"/>
    <property type="match status" value="1"/>
</dbReference>
<keyword evidence="6 11" id="KW-1133">Transmembrane helix</keyword>
<dbReference type="InterPro" id="IPR005467">
    <property type="entry name" value="His_kinase_dom"/>
</dbReference>
<evidence type="ECO:0000256" key="4">
    <source>
        <dbReference type="ARBA" id="ARBA00022692"/>
    </source>
</evidence>
<evidence type="ECO:0000256" key="9">
    <source>
        <dbReference type="PROSITE-ProRule" id="PRU00339"/>
    </source>
</evidence>
<evidence type="ECO:0000256" key="1">
    <source>
        <dbReference type="ARBA" id="ARBA00004651"/>
    </source>
</evidence>
<dbReference type="InterPro" id="IPR036890">
    <property type="entry name" value="HATPase_C_sf"/>
</dbReference>
<dbReference type="PROSITE" id="PS50109">
    <property type="entry name" value="HIS_KIN"/>
    <property type="match status" value="1"/>
</dbReference>
<evidence type="ECO:0000259" key="13">
    <source>
        <dbReference type="PROSITE" id="PS50109"/>
    </source>
</evidence>
<organism evidence="14 15">
    <name type="scientific">Flavobacterium pectinovorum</name>
    <dbReference type="NCBI Taxonomy" id="29533"/>
    <lineage>
        <taxon>Bacteria</taxon>
        <taxon>Pseudomonadati</taxon>
        <taxon>Bacteroidota</taxon>
        <taxon>Flavobacteriia</taxon>
        <taxon>Flavobacteriales</taxon>
        <taxon>Flavobacteriaceae</taxon>
        <taxon>Flavobacterium</taxon>
    </lineage>
</organism>
<dbReference type="RefSeq" id="WP_140502903.1">
    <property type="nucleotide sequence ID" value="NZ_RCZH01000001.1"/>
</dbReference>
<dbReference type="PROSITE" id="PS50005">
    <property type="entry name" value="TPR"/>
    <property type="match status" value="1"/>
</dbReference>
<sequence>MKAKFKIVLLLIFLQITACQNKSKTPEFKQNVTKALKALDSSSAENDEKEKIIDTLYNHLLKHKNDSVNRNLYFKIASKYYGIDKYDKFLTVVKKVHYLSVKDKDDAQVAKSLYYFGDYYDAKSQLDSAFNYYSQSQKVYSQVKDTLNIGRTKLYKAGILYDAGIFSESEIQAVDALRLLVKTKNTRLVYECYILIALSLKELNNAAESLKYFDLALNQLEKLERENYPKDKIEKSRISCFNNIGRVYEKQKKYQEAIRLYNKGLKTKDIKNNYPKSYAMLLDNLAYSKMKSGDFKEVKKLLFESLKIRDSLDIAVGIVSSKINLGQYYLYKNDKTQALAYLKEGLLLSQEIKSSPFTIESLKLLMENDSKNKNYYNKEYFKINDSLQEVEQITRNKFARIAYETDLVEEKNSVLIKRDGYIITLTSLIILLFFVFFIMYRLKSKNRELVFIHEQQEANEKIYQLMLKHQSETEQARNDERNRIAMELHDGIVNSVFTTRFNLIQLDPNQIEKKDQLIKELEKTENEIRRVSHDLTQNQLFEDKSFPEIITNLVESQQNKYNTKFDVSVDKYIDWCTVSSTNRIHIYRIIQEALQNINKYAKADRCYIMLLKTADKITIRIWDNGVGFNVEKAKKGLGLKNIKERSNSLQGEMKITSEKGKGTTIEVIF</sequence>
<keyword evidence="10" id="KW-0175">Coiled coil</keyword>
<reference evidence="14 15" key="1">
    <citation type="journal article" date="2019" name="Environ. Microbiol.">
        <title>Species interactions and distinct microbial communities in high Arctic permafrost affected cryosols are associated with the CH4 and CO2 gas fluxes.</title>
        <authorList>
            <person name="Altshuler I."/>
            <person name="Hamel J."/>
            <person name="Turney S."/>
            <person name="Magnuson E."/>
            <person name="Levesque R."/>
            <person name="Greer C."/>
            <person name="Whyte L.G."/>
        </authorList>
    </citation>
    <scope>NUCLEOTIDE SEQUENCE [LARGE SCALE GENOMIC DNA]</scope>
    <source>
        <strain evidence="14 15">42</strain>
    </source>
</reference>
<protein>
    <recommendedName>
        <fullName evidence="13">Histidine kinase domain-containing protein</fullName>
    </recommendedName>
</protein>
<keyword evidence="2" id="KW-1003">Cell membrane</keyword>
<gene>
    <name evidence="14" type="ORF">EAH81_01335</name>
</gene>
<dbReference type="InterPro" id="IPR011990">
    <property type="entry name" value="TPR-like_helical_dom_sf"/>
</dbReference>
<dbReference type="SMART" id="SM00028">
    <property type="entry name" value="TPR"/>
    <property type="match status" value="5"/>
</dbReference>
<comment type="caution">
    <text evidence="14">The sequence shown here is derived from an EMBL/GenBank/DDBJ whole genome shotgun (WGS) entry which is preliminary data.</text>
</comment>
<keyword evidence="5" id="KW-0418">Kinase</keyword>
<dbReference type="InterPro" id="IPR050482">
    <property type="entry name" value="Sensor_HK_TwoCompSys"/>
</dbReference>
<keyword evidence="9" id="KW-0802">TPR repeat</keyword>
<dbReference type="GO" id="GO:0000160">
    <property type="term" value="P:phosphorelay signal transduction system"/>
    <property type="evidence" value="ECO:0007669"/>
    <property type="project" value="UniProtKB-KW"/>
</dbReference>
<comment type="subcellular location">
    <subcellularLocation>
        <location evidence="1">Cell membrane</location>
        <topology evidence="1">Multi-pass membrane protein</topology>
    </subcellularLocation>
</comment>
<evidence type="ECO:0000256" key="5">
    <source>
        <dbReference type="ARBA" id="ARBA00022777"/>
    </source>
</evidence>